<dbReference type="PROSITE" id="PS50157">
    <property type="entry name" value="ZINC_FINGER_C2H2_2"/>
    <property type="match status" value="2"/>
</dbReference>
<dbReference type="OrthoDB" id="6414306at2759"/>
<evidence type="ECO:0000256" key="5">
    <source>
        <dbReference type="ARBA" id="ARBA00023015"/>
    </source>
</evidence>
<dbReference type="InterPro" id="IPR013087">
    <property type="entry name" value="Znf_C2H2_type"/>
</dbReference>
<evidence type="ECO:0000313" key="11">
    <source>
        <dbReference type="WBParaSite" id="SSLN_0000766601-mRNA-1"/>
    </source>
</evidence>
<dbReference type="AlphaFoldDB" id="A0A183ST40"/>
<dbReference type="EMBL" id="UYSU01034122">
    <property type="protein sequence ID" value="VDL93773.1"/>
    <property type="molecule type" value="Genomic_DNA"/>
</dbReference>
<evidence type="ECO:0000256" key="1">
    <source>
        <dbReference type="ARBA" id="ARBA00022723"/>
    </source>
</evidence>
<dbReference type="GO" id="GO:0003700">
    <property type="term" value="F:DNA-binding transcription factor activity"/>
    <property type="evidence" value="ECO:0007669"/>
    <property type="project" value="InterPro"/>
</dbReference>
<evidence type="ECO:0000256" key="4">
    <source>
        <dbReference type="ARBA" id="ARBA00022833"/>
    </source>
</evidence>
<dbReference type="Pfam" id="PF13894">
    <property type="entry name" value="zf-C2H2_4"/>
    <property type="match status" value="1"/>
</dbReference>
<dbReference type="Gene3D" id="3.30.160.60">
    <property type="entry name" value="Classic Zinc Finger"/>
    <property type="match status" value="2"/>
</dbReference>
<reference evidence="9 10" key="2">
    <citation type="submission" date="2018-11" db="EMBL/GenBank/DDBJ databases">
        <authorList>
            <consortium name="Pathogen Informatics"/>
        </authorList>
    </citation>
    <scope>NUCLEOTIDE SEQUENCE [LARGE SCALE GENOMIC DNA]</scope>
    <source>
        <strain evidence="9 10">NST_G2</strain>
    </source>
</reference>
<dbReference type="Proteomes" id="UP000275846">
    <property type="component" value="Unassembled WGS sequence"/>
</dbReference>
<keyword evidence="4" id="KW-0862">Zinc</keyword>
<keyword evidence="3 7" id="KW-0863">Zinc-finger</keyword>
<keyword evidence="6" id="KW-0804">Transcription</keyword>
<keyword evidence="5" id="KW-0805">Transcription regulation</keyword>
<gene>
    <name evidence="9" type="ORF">SSLN_LOCUS7388</name>
</gene>
<protein>
    <submittedName>
        <fullName evidence="11">C2H2-type domain-containing protein</fullName>
    </submittedName>
</protein>
<sequence length="342" mass="37780">MLRQVRLRWSGHHVKMDDERLPKLLFYGDVATGARRQGGQKRRYNDTEEITEDRPAWGRSVKTGSAIYEANHIAAAKAKRAARNSPASRTNIIDAQALPKCSRCQRNFRARIDLVGHLRMQCTNNQTIPISTSNSANPTSDFPTLTPGINSITPTIIETTSQYSSPVTRTTATTTAFAFTTITTSNGDSLLTCPHCNRTFTSRNGLVGHLRIHRIQTGEPVPGAPTHSRDRRLNYPHCPRTFTHRMGLFGHMRIHNSGIHRNAENNDTSCTPSAPAILNAAASPTTMNDISQASTDFSCLHCARNINSGIGLISHVRIHGREDDEPVPEAPTYSRCARLHCP</sequence>
<dbReference type="WBParaSite" id="SSLN_0000766601-mRNA-1">
    <property type="protein sequence ID" value="SSLN_0000766601-mRNA-1"/>
    <property type="gene ID" value="SSLN_0000766601"/>
</dbReference>
<keyword evidence="10" id="KW-1185">Reference proteome</keyword>
<organism evidence="11">
    <name type="scientific">Schistocephalus solidus</name>
    <name type="common">Tapeworm</name>
    <dbReference type="NCBI Taxonomy" id="70667"/>
    <lineage>
        <taxon>Eukaryota</taxon>
        <taxon>Metazoa</taxon>
        <taxon>Spiralia</taxon>
        <taxon>Lophotrochozoa</taxon>
        <taxon>Platyhelminthes</taxon>
        <taxon>Cestoda</taxon>
        <taxon>Eucestoda</taxon>
        <taxon>Diphyllobothriidea</taxon>
        <taxon>Diphyllobothriidae</taxon>
        <taxon>Schistocephalus</taxon>
    </lineage>
</organism>
<keyword evidence="2" id="KW-0677">Repeat</keyword>
<dbReference type="STRING" id="70667.A0A183ST40"/>
<dbReference type="PANTHER" id="PTHR45988">
    <property type="entry name" value="C2H2 TYPE ZINC FINGER TRANSCRIPTION FACTOR FAMILY-RELATED"/>
    <property type="match status" value="1"/>
</dbReference>
<dbReference type="PANTHER" id="PTHR45988:SF18">
    <property type="entry name" value="C2H2-TYPE ZINC FINGER FAMILY PROTEIN"/>
    <property type="match status" value="1"/>
</dbReference>
<evidence type="ECO:0000313" key="10">
    <source>
        <dbReference type="Proteomes" id="UP000275846"/>
    </source>
</evidence>
<reference evidence="11" key="1">
    <citation type="submission" date="2016-06" db="UniProtKB">
        <authorList>
            <consortium name="WormBaseParasite"/>
        </authorList>
    </citation>
    <scope>IDENTIFICATION</scope>
</reference>
<evidence type="ECO:0000256" key="6">
    <source>
        <dbReference type="ARBA" id="ARBA00023163"/>
    </source>
</evidence>
<evidence type="ECO:0000259" key="8">
    <source>
        <dbReference type="PROSITE" id="PS50157"/>
    </source>
</evidence>
<accession>A0A183ST40</accession>
<dbReference type="SUPFAM" id="SSF57667">
    <property type="entry name" value="beta-beta-alpha zinc fingers"/>
    <property type="match status" value="1"/>
</dbReference>
<evidence type="ECO:0000256" key="7">
    <source>
        <dbReference type="PROSITE-ProRule" id="PRU00042"/>
    </source>
</evidence>
<dbReference type="InterPro" id="IPR044653">
    <property type="entry name" value="AZF1/2/3-like"/>
</dbReference>
<evidence type="ECO:0000256" key="3">
    <source>
        <dbReference type="ARBA" id="ARBA00022771"/>
    </source>
</evidence>
<name>A0A183ST40_SCHSO</name>
<dbReference type="GO" id="GO:0005634">
    <property type="term" value="C:nucleus"/>
    <property type="evidence" value="ECO:0007669"/>
    <property type="project" value="TreeGrafter"/>
</dbReference>
<dbReference type="GO" id="GO:0000976">
    <property type="term" value="F:transcription cis-regulatory region binding"/>
    <property type="evidence" value="ECO:0007669"/>
    <property type="project" value="TreeGrafter"/>
</dbReference>
<feature type="domain" description="C2H2-type" evidence="8">
    <location>
        <begin position="191"/>
        <end position="213"/>
    </location>
</feature>
<evidence type="ECO:0000256" key="2">
    <source>
        <dbReference type="ARBA" id="ARBA00022737"/>
    </source>
</evidence>
<feature type="domain" description="C2H2-type" evidence="8">
    <location>
        <begin position="297"/>
        <end position="324"/>
    </location>
</feature>
<dbReference type="PROSITE" id="PS00028">
    <property type="entry name" value="ZINC_FINGER_C2H2_1"/>
    <property type="match status" value="2"/>
</dbReference>
<proteinExistence type="predicted"/>
<evidence type="ECO:0000313" key="9">
    <source>
        <dbReference type="EMBL" id="VDL93773.1"/>
    </source>
</evidence>
<dbReference type="GO" id="GO:0008270">
    <property type="term" value="F:zinc ion binding"/>
    <property type="evidence" value="ECO:0007669"/>
    <property type="project" value="UniProtKB-KW"/>
</dbReference>
<dbReference type="InterPro" id="IPR036236">
    <property type="entry name" value="Znf_C2H2_sf"/>
</dbReference>
<dbReference type="SMART" id="SM00355">
    <property type="entry name" value="ZnF_C2H2"/>
    <property type="match status" value="4"/>
</dbReference>
<keyword evidence="1" id="KW-0479">Metal-binding</keyword>